<keyword evidence="8" id="KW-1185">Reference proteome</keyword>
<evidence type="ECO:0000313" key="7">
    <source>
        <dbReference type="EMBL" id="MZP43194.1"/>
    </source>
</evidence>
<comment type="similarity">
    <text evidence="1">Belongs to the LysR transcriptional regulatory family.</text>
</comment>
<protein>
    <submittedName>
        <fullName evidence="7">LysR family transcriptional regulator</fullName>
    </submittedName>
</protein>
<evidence type="ECO:0000256" key="1">
    <source>
        <dbReference type="ARBA" id="ARBA00009437"/>
    </source>
</evidence>
<dbReference type="AlphaFoldDB" id="A0A845LCV3"/>
<accession>A0A845LCV3</accession>
<keyword evidence="3" id="KW-0238">DNA-binding</keyword>
<dbReference type="GO" id="GO:0003700">
    <property type="term" value="F:DNA-binding transcription factor activity"/>
    <property type="evidence" value="ECO:0007669"/>
    <property type="project" value="InterPro"/>
</dbReference>
<dbReference type="Gene3D" id="1.10.10.10">
    <property type="entry name" value="Winged helix-like DNA-binding domain superfamily/Winged helix DNA-binding domain"/>
    <property type="match status" value="1"/>
</dbReference>
<dbReference type="InterPro" id="IPR005119">
    <property type="entry name" value="LysR_subst-bd"/>
</dbReference>
<feature type="region of interest" description="Disordered" evidence="5">
    <location>
        <begin position="301"/>
        <end position="321"/>
    </location>
</feature>
<name>A0A845LCV3_HELGE</name>
<dbReference type="InterPro" id="IPR036390">
    <property type="entry name" value="WH_DNA-bd_sf"/>
</dbReference>
<evidence type="ECO:0000256" key="3">
    <source>
        <dbReference type="ARBA" id="ARBA00023125"/>
    </source>
</evidence>
<dbReference type="PRINTS" id="PR00039">
    <property type="entry name" value="HTHLYSR"/>
</dbReference>
<dbReference type="SUPFAM" id="SSF46785">
    <property type="entry name" value="Winged helix' DNA-binding domain"/>
    <property type="match status" value="1"/>
</dbReference>
<gene>
    <name evidence="7" type="ORF">GTO89_09105</name>
</gene>
<keyword evidence="2" id="KW-0805">Transcription regulation</keyword>
<dbReference type="Pfam" id="PF03466">
    <property type="entry name" value="LysR_substrate"/>
    <property type="match status" value="1"/>
</dbReference>
<dbReference type="InterPro" id="IPR036388">
    <property type="entry name" value="WH-like_DNA-bd_sf"/>
</dbReference>
<dbReference type="GO" id="GO:0000976">
    <property type="term" value="F:transcription cis-regulatory region binding"/>
    <property type="evidence" value="ECO:0007669"/>
    <property type="project" value="TreeGrafter"/>
</dbReference>
<dbReference type="CDD" id="cd08420">
    <property type="entry name" value="PBP2_CysL_like"/>
    <property type="match status" value="1"/>
</dbReference>
<keyword evidence="4" id="KW-0804">Transcription</keyword>
<organism evidence="7 8">
    <name type="scientific">Heliomicrobium gestii</name>
    <name type="common">Heliobacterium gestii</name>
    <dbReference type="NCBI Taxonomy" id="2699"/>
    <lineage>
        <taxon>Bacteria</taxon>
        <taxon>Bacillati</taxon>
        <taxon>Bacillota</taxon>
        <taxon>Clostridia</taxon>
        <taxon>Eubacteriales</taxon>
        <taxon>Heliobacteriaceae</taxon>
        <taxon>Heliomicrobium</taxon>
    </lineage>
</organism>
<dbReference type="InterPro" id="IPR000847">
    <property type="entry name" value="LysR_HTH_N"/>
</dbReference>
<dbReference type="FunFam" id="1.10.10.10:FF:000001">
    <property type="entry name" value="LysR family transcriptional regulator"/>
    <property type="match status" value="1"/>
</dbReference>
<dbReference type="OrthoDB" id="9785745at2"/>
<dbReference type="PROSITE" id="PS50931">
    <property type="entry name" value="HTH_LYSR"/>
    <property type="match status" value="1"/>
</dbReference>
<evidence type="ECO:0000256" key="4">
    <source>
        <dbReference type="ARBA" id="ARBA00023163"/>
    </source>
</evidence>
<evidence type="ECO:0000256" key="2">
    <source>
        <dbReference type="ARBA" id="ARBA00023015"/>
    </source>
</evidence>
<sequence>MLDTQLSIFKTVVDKGSISLAAQELHMTQSAVSQQILNLEAHFAVKLFDRLHRRLLITTAGKTLYPFALELERLYGRAGKAMQGLTQDIRGHLRVGASLTVGEYLLPKLLVLFRQTHPKVRLAMDVSNSEQITAMVTRGQLDLGFIESPDELPGTLIQLPCGGDELVIIAPPDIEHRAPLSLAELLRLRWVLREPMSGTRRFFEQFLQSHGVRPADLQVVMELGSTQAIKESVKAGLGFSVLSRLAVVDDVAQHHLTILPLAEGTIARTFTLFYHREKFATLAAEHFLDFIRHRLDAPASTDGELQAEDGHGESPEKAEQD</sequence>
<dbReference type="SUPFAM" id="SSF53850">
    <property type="entry name" value="Periplasmic binding protein-like II"/>
    <property type="match status" value="1"/>
</dbReference>
<dbReference type="RefSeq" id="WP_161261754.1">
    <property type="nucleotide sequence ID" value="NZ_JAFBDC010000005.1"/>
</dbReference>
<dbReference type="Proteomes" id="UP000471031">
    <property type="component" value="Unassembled WGS sequence"/>
</dbReference>
<evidence type="ECO:0000313" key="8">
    <source>
        <dbReference type="Proteomes" id="UP000471031"/>
    </source>
</evidence>
<feature type="domain" description="HTH lysR-type" evidence="6">
    <location>
        <begin position="1"/>
        <end position="58"/>
    </location>
</feature>
<reference evidence="7 8" key="1">
    <citation type="submission" date="2020-01" db="EMBL/GenBank/DDBJ databases">
        <title>Whole genome sequence of Heliobacterium gestii DSM 11169.</title>
        <authorList>
            <person name="Kyndt J.A."/>
            <person name="Meyer T.E."/>
        </authorList>
    </citation>
    <scope>NUCLEOTIDE SEQUENCE [LARGE SCALE GENOMIC DNA]</scope>
    <source>
        <strain evidence="7 8">DSM 11169</strain>
    </source>
</reference>
<proteinExistence type="inferred from homology"/>
<dbReference type="Gene3D" id="3.40.190.290">
    <property type="match status" value="1"/>
</dbReference>
<dbReference type="PANTHER" id="PTHR30126">
    <property type="entry name" value="HTH-TYPE TRANSCRIPTIONAL REGULATOR"/>
    <property type="match status" value="1"/>
</dbReference>
<evidence type="ECO:0000256" key="5">
    <source>
        <dbReference type="SAM" id="MobiDB-lite"/>
    </source>
</evidence>
<comment type="caution">
    <text evidence="7">The sequence shown here is derived from an EMBL/GenBank/DDBJ whole genome shotgun (WGS) entry which is preliminary data.</text>
</comment>
<dbReference type="PANTHER" id="PTHR30126:SF39">
    <property type="entry name" value="HTH-TYPE TRANSCRIPTIONAL REGULATOR CYSL"/>
    <property type="match status" value="1"/>
</dbReference>
<evidence type="ECO:0000259" key="6">
    <source>
        <dbReference type="PROSITE" id="PS50931"/>
    </source>
</evidence>
<dbReference type="Pfam" id="PF00126">
    <property type="entry name" value="HTH_1"/>
    <property type="match status" value="1"/>
</dbReference>
<feature type="compositionally biased region" description="Basic and acidic residues" evidence="5">
    <location>
        <begin position="308"/>
        <end position="321"/>
    </location>
</feature>
<dbReference type="EMBL" id="WXEX01000006">
    <property type="protein sequence ID" value="MZP43194.1"/>
    <property type="molecule type" value="Genomic_DNA"/>
</dbReference>